<dbReference type="Proteomes" id="UP001501690">
    <property type="component" value="Unassembled WGS sequence"/>
</dbReference>
<accession>A0ABP4UKE0</accession>
<evidence type="ECO:0000259" key="3">
    <source>
        <dbReference type="Pfam" id="PF00857"/>
    </source>
</evidence>
<keyword evidence="5" id="KW-1185">Reference proteome</keyword>
<dbReference type="Gene3D" id="3.40.50.850">
    <property type="entry name" value="Isochorismatase-like"/>
    <property type="match status" value="1"/>
</dbReference>
<evidence type="ECO:0000313" key="5">
    <source>
        <dbReference type="Proteomes" id="UP001501690"/>
    </source>
</evidence>
<dbReference type="Pfam" id="PF00857">
    <property type="entry name" value="Isochorismatase"/>
    <property type="match status" value="1"/>
</dbReference>
<dbReference type="InterPro" id="IPR050272">
    <property type="entry name" value="Isochorismatase-like_hydrls"/>
</dbReference>
<keyword evidence="1" id="KW-0378">Hydrolase</keyword>
<reference evidence="5" key="1">
    <citation type="journal article" date="2019" name="Int. J. Syst. Evol. Microbiol.">
        <title>The Global Catalogue of Microorganisms (GCM) 10K type strain sequencing project: providing services to taxonomists for standard genome sequencing and annotation.</title>
        <authorList>
            <consortium name="The Broad Institute Genomics Platform"/>
            <consortium name="The Broad Institute Genome Sequencing Center for Infectious Disease"/>
            <person name="Wu L."/>
            <person name="Ma J."/>
        </authorList>
    </citation>
    <scope>NUCLEOTIDE SEQUENCE [LARGE SCALE GENOMIC DNA]</scope>
    <source>
        <strain evidence="5">JCM 15577</strain>
    </source>
</reference>
<comment type="caution">
    <text evidence="4">The sequence shown here is derived from an EMBL/GenBank/DDBJ whole genome shotgun (WGS) entry which is preliminary data.</text>
</comment>
<evidence type="ECO:0000256" key="1">
    <source>
        <dbReference type="ARBA" id="ARBA00022801"/>
    </source>
</evidence>
<dbReference type="SUPFAM" id="SSF52499">
    <property type="entry name" value="Isochorismatase-like hydrolases"/>
    <property type="match status" value="1"/>
</dbReference>
<gene>
    <name evidence="4" type="primary">rutB</name>
    <name evidence="4" type="ORF">GCM10009808_24330</name>
</gene>
<feature type="domain" description="Isochorismatase-like" evidence="3">
    <location>
        <begin position="41"/>
        <end position="236"/>
    </location>
</feature>
<evidence type="ECO:0000256" key="2">
    <source>
        <dbReference type="SAM" id="MobiDB-lite"/>
    </source>
</evidence>
<feature type="region of interest" description="Disordered" evidence="2">
    <location>
        <begin position="1"/>
        <end position="31"/>
    </location>
</feature>
<dbReference type="EMBL" id="BAAAPL010000002">
    <property type="protein sequence ID" value="GAA1705523.1"/>
    <property type="molecule type" value="Genomic_DNA"/>
</dbReference>
<dbReference type="CDD" id="cd00431">
    <property type="entry name" value="cysteine_hydrolases"/>
    <property type="match status" value="1"/>
</dbReference>
<name>A0ABP4UKE0_9MICO</name>
<sequence length="255" mass="27253">MNRSRRWHLRPDAVDLTEQRPTQPVPLEAHPQSLTLDASRTAIIVVDMQNDFCARGGWLDGIGVDVTAAAAAVPHLQRILPAARQAGLPVIWLNWGNRRDRANLPPNVLHVYDPDGAGGGIGDRVGASDAVLTEGSWGAAIVDDLEVHPDDIHVSKYRMSGFFDTPLDSILRSLRVDTVLFAGVNADQCVLATLTDAACLGYDVVLIEGASATTSPSFCLDATIYNVRQCFGFTTTPDALLTALPSEPCAIGAEA</sequence>
<dbReference type="InterPro" id="IPR000868">
    <property type="entry name" value="Isochorismatase-like_dom"/>
</dbReference>
<proteinExistence type="predicted"/>
<dbReference type="PANTHER" id="PTHR43540">
    <property type="entry name" value="PEROXYUREIDOACRYLATE/UREIDOACRYLATE AMIDOHYDROLASE-RELATED"/>
    <property type="match status" value="1"/>
</dbReference>
<organism evidence="4 5">
    <name type="scientific">Microbacterium sediminicola</name>
    <dbReference type="NCBI Taxonomy" id="415210"/>
    <lineage>
        <taxon>Bacteria</taxon>
        <taxon>Bacillati</taxon>
        <taxon>Actinomycetota</taxon>
        <taxon>Actinomycetes</taxon>
        <taxon>Micrococcales</taxon>
        <taxon>Microbacteriaceae</taxon>
        <taxon>Microbacterium</taxon>
    </lineage>
</organism>
<dbReference type="RefSeq" id="WP_344073006.1">
    <property type="nucleotide sequence ID" value="NZ_BAAAPL010000002.1"/>
</dbReference>
<dbReference type="InterPro" id="IPR036380">
    <property type="entry name" value="Isochorismatase-like_sf"/>
</dbReference>
<protein>
    <submittedName>
        <fullName evidence="4">Pyrimidine utilization protein B</fullName>
    </submittedName>
</protein>
<evidence type="ECO:0000313" key="4">
    <source>
        <dbReference type="EMBL" id="GAA1705523.1"/>
    </source>
</evidence>
<dbReference type="PANTHER" id="PTHR43540:SF6">
    <property type="entry name" value="ISOCHORISMATASE-LIKE DOMAIN-CONTAINING PROTEIN"/>
    <property type="match status" value="1"/>
</dbReference>